<organism evidence="3 4">
    <name type="scientific">Aurantiacibacter xanthus</name>
    <dbReference type="NCBI Taxonomy" id="1784712"/>
    <lineage>
        <taxon>Bacteria</taxon>
        <taxon>Pseudomonadati</taxon>
        <taxon>Pseudomonadota</taxon>
        <taxon>Alphaproteobacteria</taxon>
        <taxon>Sphingomonadales</taxon>
        <taxon>Erythrobacteraceae</taxon>
        <taxon>Aurantiacibacter</taxon>
    </lineage>
</organism>
<gene>
    <name evidence="3" type="ORF">D2V17_04895</name>
</gene>
<accession>A0A3A1P9A9</accession>
<feature type="chain" id="PRO_5017460137" description="DUF4124 domain-containing protein" evidence="2">
    <location>
        <begin position="28"/>
        <end position="201"/>
    </location>
</feature>
<evidence type="ECO:0000313" key="3">
    <source>
        <dbReference type="EMBL" id="RIV90111.1"/>
    </source>
</evidence>
<keyword evidence="4" id="KW-1185">Reference proteome</keyword>
<sequence length="201" mass="21683">MTRLFAPLAPLAAISATLGFMPAAASAQDDAGGRVNMINVYGDDACPQSDGDTITVCARYPESERYRIPRNLRQSNSPQNEAWSQRAQSLETVGKFGPMSCSPAGAGGDLGCTVEMIEAAYREREAGSDVRFSQLINEARQERLSEIDGEAAATQERVEELERAYMQRLEAERAAPLPDEGENEALPQVVDPANVPPPPGE</sequence>
<protein>
    <recommendedName>
        <fullName evidence="5">DUF4124 domain-containing protein</fullName>
    </recommendedName>
</protein>
<dbReference type="RefSeq" id="WP_119591981.1">
    <property type="nucleotide sequence ID" value="NZ_QXFM01000049.1"/>
</dbReference>
<name>A0A3A1P9A9_9SPHN</name>
<evidence type="ECO:0000256" key="2">
    <source>
        <dbReference type="SAM" id="SignalP"/>
    </source>
</evidence>
<evidence type="ECO:0000256" key="1">
    <source>
        <dbReference type="SAM" id="MobiDB-lite"/>
    </source>
</evidence>
<feature type="region of interest" description="Disordered" evidence="1">
    <location>
        <begin position="169"/>
        <end position="201"/>
    </location>
</feature>
<comment type="caution">
    <text evidence="3">The sequence shown here is derived from an EMBL/GenBank/DDBJ whole genome shotgun (WGS) entry which is preliminary data.</text>
</comment>
<feature type="signal peptide" evidence="2">
    <location>
        <begin position="1"/>
        <end position="27"/>
    </location>
</feature>
<keyword evidence="2" id="KW-0732">Signal</keyword>
<dbReference type="AlphaFoldDB" id="A0A3A1P9A9"/>
<dbReference type="OrthoDB" id="7391233at2"/>
<evidence type="ECO:0008006" key="5">
    <source>
        <dbReference type="Google" id="ProtNLM"/>
    </source>
</evidence>
<dbReference type="Proteomes" id="UP000265366">
    <property type="component" value="Unassembled WGS sequence"/>
</dbReference>
<reference evidence="3 4" key="1">
    <citation type="submission" date="2018-08" db="EMBL/GenBank/DDBJ databases">
        <title>Erythrobacter zhengii sp.nov., a bacterium isolated from deep-sea sediment.</title>
        <authorList>
            <person name="Fang C."/>
            <person name="Wu Y.-H."/>
            <person name="Sun C."/>
            <person name="Wang H."/>
            <person name="Cheng H."/>
            <person name="Meng F.-X."/>
            <person name="Wang C.-S."/>
            <person name="Xu X.-W."/>
        </authorList>
    </citation>
    <scope>NUCLEOTIDE SEQUENCE [LARGE SCALE GENOMIC DNA]</scope>
    <source>
        <strain evidence="3 4">CCTCC AB 2015396</strain>
    </source>
</reference>
<proteinExistence type="predicted"/>
<dbReference type="EMBL" id="QXFM01000049">
    <property type="protein sequence ID" value="RIV90111.1"/>
    <property type="molecule type" value="Genomic_DNA"/>
</dbReference>
<evidence type="ECO:0000313" key="4">
    <source>
        <dbReference type="Proteomes" id="UP000265366"/>
    </source>
</evidence>